<sequence length="167" mass="18639">MDDPPAVEIRIATPDDLDILLAGVRALAEYELLSHQVTATEEDYRREFFGAHAVAEGWIAWVAEEPAGIAITYRNFSTFAGRAGVHLEDLYVWPEFRDRGVGFSLVRRVAARAEELGASKLVWQVLDWNAPAIAFYEQLGANFPSQWRECALTAQQITRLSDSPDAS</sequence>
<organism evidence="5 6">
    <name type="scientific">Stratiformator vulcanicus</name>
    <dbReference type="NCBI Taxonomy" id="2527980"/>
    <lineage>
        <taxon>Bacteria</taxon>
        <taxon>Pseudomonadati</taxon>
        <taxon>Planctomycetota</taxon>
        <taxon>Planctomycetia</taxon>
        <taxon>Planctomycetales</taxon>
        <taxon>Planctomycetaceae</taxon>
        <taxon>Stratiformator</taxon>
    </lineage>
</organism>
<evidence type="ECO:0000256" key="3">
    <source>
        <dbReference type="ARBA" id="ARBA00023315"/>
    </source>
</evidence>
<dbReference type="Pfam" id="PF00583">
    <property type="entry name" value="Acetyltransf_1"/>
    <property type="match status" value="1"/>
</dbReference>
<evidence type="ECO:0000256" key="2">
    <source>
        <dbReference type="ARBA" id="ARBA00022679"/>
    </source>
</evidence>
<feature type="domain" description="N-acetyltransferase" evidence="4">
    <location>
        <begin position="7"/>
        <end position="162"/>
    </location>
</feature>
<proteinExistence type="inferred from homology"/>
<dbReference type="EMBL" id="CP036268">
    <property type="protein sequence ID" value="QDT37135.1"/>
    <property type="molecule type" value="Genomic_DNA"/>
</dbReference>
<dbReference type="GO" id="GO:0008080">
    <property type="term" value="F:N-acetyltransferase activity"/>
    <property type="evidence" value="ECO:0007669"/>
    <property type="project" value="TreeGrafter"/>
</dbReference>
<gene>
    <name evidence="5" type="ORF">Pan189_15030</name>
</gene>
<dbReference type="CDD" id="cd04301">
    <property type="entry name" value="NAT_SF"/>
    <property type="match status" value="1"/>
</dbReference>
<dbReference type="PANTHER" id="PTHR10545">
    <property type="entry name" value="DIAMINE N-ACETYLTRANSFERASE"/>
    <property type="match status" value="1"/>
</dbReference>
<keyword evidence="3" id="KW-0012">Acyltransferase</keyword>
<dbReference type="InterPro" id="IPR016181">
    <property type="entry name" value="Acyl_CoA_acyltransferase"/>
</dbReference>
<dbReference type="Gene3D" id="3.40.630.30">
    <property type="match status" value="1"/>
</dbReference>
<dbReference type="RefSeq" id="WP_310821208.1">
    <property type="nucleotide sequence ID" value="NZ_CP036268.1"/>
</dbReference>
<dbReference type="SUPFAM" id="SSF55729">
    <property type="entry name" value="Acyl-CoA N-acyltransferases (Nat)"/>
    <property type="match status" value="1"/>
</dbReference>
<dbReference type="KEGG" id="svp:Pan189_15030"/>
<reference evidence="5 6" key="1">
    <citation type="submission" date="2019-02" db="EMBL/GenBank/DDBJ databases">
        <title>Deep-cultivation of Planctomycetes and their phenomic and genomic characterization uncovers novel biology.</title>
        <authorList>
            <person name="Wiegand S."/>
            <person name="Jogler M."/>
            <person name="Boedeker C."/>
            <person name="Pinto D."/>
            <person name="Vollmers J."/>
            <person name="Rivas-Marin E."/>
            <person name="Kohn T."/>
            <person name="Peeters S.H."/>
            <person name="Heuer A."/>
            <person name="Rast P."/>
            <person name="Oberbeckmann S."/>
            <person name="Bunk B."/>
            <person name="Jeske O."/>
            <person name="Meyerdierks A."/>
            <person name="Storesund J.E."/>
            <person name="Kallscheuer N."/>
            <person name="Luecker S."/>
            <person name="Lage O.M."/>
            <person name="Pohl T."/>
            <person name="Merkel B.J."/>
            <person name="Hornburger P."/>
            <person name="Mueller R.-W."/>
            <person name="Bruemmer F."/>
            <person name="Labrenz M."/>
            <person name="Spormann A.M."/>
            <person name="Op den Camp H."/>
            <person name="Overmann J."/>
            <person name="Amann R."/>
            <person name="Jetten M.S.M."/>
            <person name="Mascher T."/>
            <person name="Medema M.H."/>
            <person name="Devos D.P."/>
            <person name="Kaster A.-K."/>
            <person name="Ovreas L."/>
            <person name="Rohde M."/>
            <person name="Galperin M.Y."/>
            <person name="Jogler C."/>
        </authorList>
    </citation>
    <scope>NUCLEOTIDE SEQUENCE [LARGE SCALE GENOMIC DNA]</scope>
    <source>
        <strain evidence="5 6">Pan189</strain>
    </source>
</reference>
<dbReference type="InterPro" id="IPR051016">
    <property type="entry name" value="Diverse_Substrate_AcTransf"/>
</dbReference>
<comment type="similarity">
    <text evidence="1">Belongs to the acetyltransferase family.</text>
</comment>
<evidence type="ECO:0000313" key="5">
    <source>
        <dbReference type="EMBL" id="QDT37135.1"/>
    </source>
</evidence>
<protein>
    <submittedName>
        <fullName evidence="5">Acetyltransferase (GNAT) family protein</fullName>
    </submittedName>
</protein>
<accession>A0A517QZQ9</accession>
<dbReference type="PROSITE" id="PS51186">
    <property type="entry name" value="GNAT"/>
    <property type="match status" value="1"/>
</dbReference>
<name>A0A517QZQ9_9PLAN</name>
<dbReference type="Proteomes" id="UP000317318">
    <property type="component" value="Chromosome"/>
</dbReference>
<dbReference type="PANTHER" id="PTHR10545:SF29">
    <property type="entry name" value="GH14572P-RELATED"/>
    <property type="match status" value="1"/>
</dbReference>
<dbReference type="FunFam" id="3.40.630.30:FF:000064">
    <property type="entry name" value="GNAT family acetyltransferase"/>
    <property type="match status" value="1"/>
</dbReference>
<dbReference type="InterPro" id="IPR000182">
    <property type="entry name" value="GNAT_dom"/>
</dbReference>
<dbReference type="AlphaFoldDB" id="A0A517QZQ9"/>
<evidence type="ECO:0000313" key="6">
    <source>
        <dbReference type="Proteomes" id="UP000317318"/>
    </source>
</evidence>
<keyword evidence="2 5" id="KW-0808">Transferase</keyword>
<evidence type="ECO:0000256" key="1">
    <source>
        <dbReference type="ARBA" id="ARBA00008694"/>
    </source>
</evidence>
<keyword evidence="6" id="KW-1185">Reference proteome</keyword>
<evidence type="ECO:0000259" key="4">
    <source>
        <dbReference type="PROSITE" id="PS51186"/>
    </source>
</evidence>